<proteinExistence type="predicted"/>
<accession>A0A8H4R462</accession>
<reference evidence="1 2" key="1">
    <citation type="submission" date="2019-12" db="EMBL/GenBank/DDBJ databases">
        <authorList>
            <person name="Floudas D."/>
            <person name="Bentzer J."/>
            <person name="Ahren D."/>
            <person name="Johansson T."/>
            <person name="Persson P."/>
            <person name="Tunlid A."/>
        </authorList>
    </citation>
    <scope>NUCLEOTIDE SEQUENCE [LARGE SCALE GENOMIC DNA]</scope>
    <source>
        <strain evidence="1 2">CBS 102.39</strain>
    </source>
</reference>
<evidence type="ECO:0000313" key="1">
    <source>
        <dbReference type="EMBL" id="KAF4623149.1"/>
    </source>
</evidence>
<dbReference type="EMBL" id="JAACJL010000001">
    <property type="protein sequence ID" value="KAF4623149.1"/>
    <property type="molecule type" value="Genomic_DNA"/>
</dbReference>
<evidence type="ECO:0000313" key="2">
    <source>
        <dbReference type="Proteomes" id="UP000521872"/>
    </source>
</evidence>
<sequence>MFASCSQISLCPRQSHPGDIRRLLRKLPATLRTLHVCLQANLSLLEVDQALQNVLASINHITYLQCLSIRYLWRRTSASNNPRDSIEDRLVRFSHAPDLIGFCPSRVRGRATSIELKLEADLQLSLEELLLFLQLDVMSQLTHISLSLHTLTPQHFALFVDRMPMLRSLELEVQIFNCGVGSYGSDEFCRYMQRCSYPDWGLQHMSVVNLKVDLESSSWENISGTRIMTAFVHALPNAAMFNGIPRSKYLS</sequence>
<organism evidence="1 2">
    <name type="scientific">Agrocybe pediades</name>
    <dbReference type="NCBI Taxonomy" id="84607"/>
    <lineage>
        <taxon>Eukaryota</taxon>
        <taxon>Fungi</taxon>
        <taxon>Dikarya</taxon>
        <taxon>Basidiomycota</taxon>
        <taxon>Agaricomycotina</taxon>
        <taxon>Agaricomycetes</taxon>
        <taxon>Agaricomycetidae</taxon>
        <taxon>Agaricales</taxon>
        <taxon>Agaricineae</taxon>
        <taxon>Strophariaceae</taxon>
        <taxon>Agrocybe</taxon>
    </lineage>
</organism>
<dbReference type="Proteomes" id="UP000521872">
    <property type="component" value="Unassembled WGS sequence"/>
</dbReference>
<gene>
    <name evidence="1" type="ORF">D9613_002295</name>
</gene>
<protein>
    <submittedName>
        <fullName evidence="1">Uncharacterized protein</fullName>
    </submittedName>
</protein>
<name>A0A8H4R462_9AGAR</name>
<dbReference type="AlphaFoldDB" id="A0A8H4R462"/>
<keyword evidence="2" id="KW-1185">Reference proteome</keyword>
<comment type="caution">
    <text evidence="1">The sequence shown here is derived from an EMBL/GenBank/DDBJ whole genome shotgun (WGS) entry which is preliminary data.</text>
</comment>